<evidence type="ECO:0000313" key="2">
    <source>
        <dbReference type="Proteomes" id="UP000521872"/>
    </source>
</evidence>
<name>A0A8H4QRJ6_9AGAR</name>
<dbReference type="Proteomes" id="UP000521872">
    <property type="component" value="Unassembled WGS sequence"/>
</dbReference>
<evidence type="ECO:0000313" key="1">
    <source>
        <dbReference type="EMBL" id="KAF4615588.1"/>
    </source>
</evidence>
<comment type="caution">
    <text evidence="1">The sequence shown here is derived from an EMBL/GenBank/DDBJ whole genome shotgun (WGS) entry which is preliminary data.</text>
</comment>
<keyword evidence="2" id="KW-1185">Reference proteome</keyword>
<dbReference type="AlphaFoldDB" id="A0A8H4QRJ6"/>
<proteinExistence type="predicted"/>
<accession>A0A8H4QRJ6</accession>
<gene>
    <name evidence="1" type="ORF">D9613_012908</name>
</gene>
<organism evidence="1 2">
    <name type="scientific">Agrocybe pediades</name>
    <dbReference type="NCBI Taxonomy" id="84607"/>
    <lineage>
        <taxon>Eukaryota</taxon>
        <taxon>Fungi</taxon>
        <taxon>Dikarya</taxon>
        <taxon>Basidiomycota</taxon>
        <taxon>Agaricomycotina</taxon>
        <taxon>Agaricomycetes</taxon>
        <taxon>Agaricomycetidae</taxon>
        <taxon>Agaricales</taxon>
        <taxon>Agaricineae</taxon>
        <taxon>Strophariaceae</taxon>
        <taxon>Agrocybe</taxon>
    </lineage>
</organism>
<reference evidence="1 2" key="1">
    <citation type="submission" date="2019-12" db="EMBL/GenBank/DDBJ databases">
        <authorList>
            <person name="Floudas D."/>
            <person name="Bentzer J."/>
            <person name="Ahren D."/>
            <person name="Johansson T."/>
            <person name="Persson P."/>
            <person name="Tunlid A."/>
        </authorList>
    </citation>
    <scope>NUCLEOTIDE SEQUENCE [LARGE SCALE GENOMIC DNA]</scope>
    <source>
        <strain evidence="1 2">CBS 102.39</strain>
    </source>
</reference>
<protein>
    <submittedName>
        <fullName evidence="1">Uncharacterized protein</fullName>
    </submittedName>
</protein>
<sequence>MPMLPSTADDAPPAPYEYSRESLAYAKGGREISLAAFR</sequence>
<dbReference type="EMBL" id="JAACJL010000035">
    <property type="protein sequence ID" value="KAF4615588.1"/>
    <property type="molecule type" value="Genomic_DNA"/>
</dbReference>